<evidence type="ECO:0000313" key="2">
    <source>
        <dbReference type="Proteomes" id="UP001519309"/>
    </source>
</evidence>
<dbReference type="RefSeq" id="WP_257785111.1">
    <property type="nucleotide sequence ID" value="NZ_CP016279.1"/>
</dbReference>
<name>A0ABS4M6V4_9ACTN</name>
<reference evidence="1 2" key="1">
    <citation type="submission" date="2021-03" db="EMBL/GenBank/DDBJ databases">
        <title>Genomic Encyclopedia of Type Strains, Phase IV (KMG-IV): sequencing the most valuable type-strain genomes for metagenomic binning, comparative biology and taxonomic classification.</title>
        <authorList>
            <person name="Goeker M."/>
        </authorList>
    </citation>
    <scope>NUCLEOTIDE SEQUENCE [LARGE SCALE GENOMIC DNA]</scope>
    <source>
        <strain evidence="1 2">DSM 40499</strain>
    </source>
</reference>
<dbReference type="Proteomes" id="UP001519309">
    <property type="component" value="Unassembled WGS sequence"/>
</dbReference>
<gene>
    <name evidence="1" type="ORF">J2Z21_008424</name>
</gene>
<dbReference type="EMBL" id="JAGGLP010000029">
    <property type="protein sequence ID" value="MBP2055410.1"/>
    <property type="molecule type" value="Genomic_DNA"/>
</dbReference>
<sequence length="41" mass="5086">MGISIGLAVVVEVQRRRTARREQEERQWKRIVWEEWGYRVE</sequence>
<proteinExistence type="predicted"/>
<protein>
    <submittedName>
        <fullName evidence="1">Uncharacterized protein</fullName>
    </submittedName>
</protein>
<keyword evidence="2" id="KW-1185">Reference proteome</keyword>
<organism evidence="1 2">
    <name type="scientific">Streptomyces griseochromogenes</name>
    <dbReference type="NCBI Taxonomy" id="68214"/>
    <lineage>
        <taxon>Bacteria</taxon>
        <taxon>Bacillati</taxon>
        <taxon>Actinomycetota</taxon>
        <taxon>Actinomycetes</taxon>
        <taxon>Kitasatosporales</taxon>
        <taxon>Streptomycetaceae</taxon>
        <taxon>Streptomyces</taxon>
    </lineage>
</organism>
<accession>A0ABS4M6V4</accession>
<evidence type="ECO:0000313" key="1">
    <source>
        <dbReference type="EMBL" id="MBP2055410.1"/>
    </source>
</evidence>
<comment type="caution">
    <text evidence="1">The sequence shown here is derived from an EMBL/GenBank/DDBJ whole genome shotgun (WGS) entry which is preliminary data.</text>
</comment>